<organism evidence="2">
    <name type="scientific">Anguilla anguilla</name>
    <name type="common">European freshwater eel</name>
    <name type="synonym">Muraena anguilla</name>
    <dbReference type="NCBI Taxonomy" id="7936"/>
    <lineage>
        <taxon>Eukaryota</taxon>
        <taxon>Metazoa</taxon>
        <taxon>Chordata</taxon>
        <taxon>Craniata</taxon>
        <taxon>Vertebrata</taxon>
        <taxon>Euteleostomi</taxon>
        <taxon>Actinopterygii</taxon>
        <taxon>Neopterygii</taxon>
        <taxon>Teleostei</taxon>
        <taxon>Anguilliformes</taxon>
        <taxon>Anguillidae</taxon>
        <taxon>Anguilla</taxon>
    </lineage>
</organism>
<feature type="transmembrane region" description="Helical" evidence="1">
    <location>
        <begin position="9"/>
        <end position="27"/>
    </location>
</feature>
<name>A0A0E9QIG5_ANGAN</name>
<protein>
    <submittedName>
        <fullName evidence="2">Uncharacterized protein</fullName>
    </submittedName>
</protein>
<accession>A0A0E9QIG5</accession>
<keyword evidence="1" id="KW-0472">Membrane</keyword>
<reference evidence="2" key="1">
    <citation type="submission" date="2014-11" db="EMBL/GenBank/DDBJ databases">
        <authorList>
            <person name="Amaro Gonzalez C."/>
        </authorList>
    </citation>
    <scope>NUCLEOTIDE SEQUENCE</scope>
</reference>
<sequence>MLKVKKQFIFLYRAFLFLKCLCIYIFFVQKKSLPQDKSLQSASECIFKNRQKGQTVYNGEN</sequence>
<keyword evidence="1" id="KW-1133">Transmembrane helix</keyword>
<proteinExistence type="predicted"/>
<dbReference type="EMBL" id="GBXM01092305">
    <property type="protein sequence ID" value="JAH16272.1"/>
    <property type="molecule type" value="Transcribed_RNA"/>
</dbReference>
<evidence type="ECO:0000313" key="2">
    <source>
        <dbReference type="EMBL" id="JAH16272.1"/>
    </source>
</evidence>
<dbReference type="AlphaFoldDB" id="A0A0E9QIG5"/>
<keyword evidence="1" id="KW-0812">Transmembrane</keyword>
<reference evidence="2" key="2">
    <citation type="journal article" date="2015" name="Fish Shellfish Immunol.">
        <title>Early steps in the European eel (Anguilla anguilla)-Vibrio vulnificus interaction in the gills: Role of the RtxA13 toxin.</title>
        <authorList>
            <person name="Callol A."/>
            <person name="Pajuelo D."/>
            <person name="Ebbesson L."/>
            <person name="Teles M."/>
            <person name="MacKenzie S."/>
            <person name="Amaro C."/>
        </authorList>
    </citation>
    <scope>NUCLEOTIDE SEQUENCE</scope>
</reference>
<evidence type="ECO:0000256" key="1">
    <source>
        <dbReference type="SAM" id="Phobius"/>
    </source>
</evidence>